<dbReference type="Pfam" id="PF02645">
    <property type="entry name" value="DegV"/>
    <property type="match status" value="1"/>
</dbReference>
<dbReference type="GO" id="GO:0008289">
    <property type="term" value="F:lipid binding"/>
    <property type="evidence" value="ECO:0007669"/>
    <property type="project" value="UniProtKB-KW"/>
</dbReference>
<dbReference type="InterPro" id="IPR043168">
    <property type="entry name" value="DegV_C"/>
</dbReference>
<gene>
    <name evidence="2" type="ORF">S01H4_13537</name>
</gene>
<dbReference type="AlphaFoldDB" id="X0YIB8"/>
<evidence type="ECO:0008006" key="3">
    <source>
        <dbReference type="Google" id="ProtNLM"/>
    </source>
</evidence>
<reference evidence="2" key="1">
    <citation type="journal article" date="2014" name="Front. Microbiol.">
        <title>High frequency of phylogenetically diverse reductive dehalogenase-homologous genes in deep subseafloor sedimentary metagenomes.</title>
        <authorList>
            <person name="Kawai M."/>
            <person name="Futagami T."/>
            <person name="Toyoda A."/>
            <person name="Takaki Y."/>
            <person name="Nishi S."/>
            <person name="Hori S."/>
            <person name="Arai W."/>
            <person name="Tsubouchi T."/>
            <person name="Morono Y."/>
            <person name="Uchiyama I."/>
            <person name="Ito T."/>
            <person name="Fujiyama A."/>
            <person name="Inagaki F."/>
            <person name="Takami H."/>
        </authorList>
    </citation>
    <scope>NUCLEOTIDE SEQUENCE</scope>
    <source>
        <strain evidence="2">Expedition CK06-06</strain>
    </source>
</reference>
<dbReference type="PROSITE" id="PS51482">
    <property type="entry name" value="DEGV"/>
    <property type="match status" value="1"/>
</dbReference>
<sequence>MAKVKIVADSTCDLPIAVIKNLDIEIIPANVIFGDQMYSHYDISNDEFYQRLKKGEMSSTGVPAPKVFKTAFDNALKTADELIVFTLSKKLSAMFQTGTLVVNNFFDERVTLVDSETVTLEMGIITYLAAKKAKEGASKEELLQYINDFLIPNSQLLGVVNTLKYLKRSGRISTISWLIGSVLSIRPIVRMEDGLIKSPGKVRGKEHALRIMKKVAQKIVANKKSDSIIVGHSHDLESALKFEKIIKELPDAPSDIIIGEIGPVVGTHLGPGAIGFAWIGDFEEEWIK</sequence>
<dbReference type="NCBIfam" id="TIGR00762">
    <property type="entry name" value="DegV"/>
    <property type="match status" value="1"/>
</dbReference>
<evidence type="ECO:0000313" key="2">
    <source>
        <dbReference type="EMBL" id="GAG55665.1"/>
    </source>
</evidence>
<dbReference type="InterPro" id="IPR050270">
    <property type="entry name" value="DegV_domain_contain"/>
</dbReference>
<dbReference type="Gene3D" id="3.30.1180.10">
    <property type="match status" value="1"/>
</dbReference>
<dbReference type="InterPro" id="IPR003797">
    <property type="entry name" value="DegV"/>
</dbReference>
<organism evidence="2">
    <name type="scientific">marine sediment metagenome</name>
    <dbReference type="NCBI Taxonomy" id="412755"/>
    <lineage>
        <taxon>unclassified sequences</taxon>
        <taxon>metagenomes</taxon>
        <taxon>ecological metagenomes</taxon>
    </lineage>
</organism>
<dbReference type="PANTHER" id="PTHR33434:SF2">
    <property type="entry name" value="FATTY ACID-BINDING PROTEIN TM_1468"/>
    <property type="match status" value="1"/>
</dbReference>
<comment type="caution">
    <text evidence="2">The sequence shown here is derived from an EMBL/GenBank/DDBJ whole genome shotgun (WGS) entry which is preliminary data.</text>
</comment>
<accession>X0YIB8</accession>
<protein>
    <recommendedName>
        <fullName evidence="3">DegV family protein</fullName>
    </recommendedName>
</protein>
<proteinExistence type="predicted"/>
<evidence type="ECO:0000256" key="1">
    <source>
        <dbReference type="ARBA" id="ARBA00023121"/>
    </source>
</evidence>
<name>X0YIB8_9ZZZZ</name>
<dbReference type="SUPFAM" id="SSF82549">
    <property type="entry name" value="DAK1/DegV-like"/>
    <property type="match status" value="1"/>
</dbReference>
<dbReference type="PANTHER" id="PTHR33434">
    <property type="entry name" value="DEGV DOMAIN-CONTAINING PROTEIN DR_1986-RELATED"/>
    <property type="match status" value="1"/>
</dbReference>
<dbReference type="EMBL" id="BART01005958">
    <property type="protein sequence ID" value="GAG55665.1"/>
    <property type="molecule type" value="Genomic_DNA"/>
</dbReference>
<keyword evidence="1" id="KW-0446">Lipid-binding</keyword>
<dbReference type="Gene3D" id="3.40.50.10170">
    <property type="match status" value="1"/>
</dbReference>